<name>A0A1B0APT8_9MUSC</name>
<dbReference type="GO" id="GO:0005777">
    <property type="term" value="C:peroxisome"/>
    <property type="evidence" value="ECO:0007669"/>
    <property type="project" value="InterPro"/>
</dbReference>
<protein>
    <submittedName>
        <fullName evidence="10">Uncharacterized protein</fullName>
    </submittedName>
</protein>
<evidence type="ECO:0000259" key="8">
    <source>
        <dbReference type="Pfam" id="PF01756"/>
    </source>
</evidence>
<dbReference type="InterPro" id="IPR036250">
    <property type="entry name" value="AcylCo_DH-like_C"/>
</dbReference>
<dbReference type="SUPFAM" id="SSF47203">
    <property type="entry name" value="Acyl-CoA dehydrogenase C-terminal domain-like"/>
    <property type="match status" value="2"/>
</dbReference>
<dbReference type="InterPro" id="IPR002655">
    <property type="entry name" value="Acyl-CoA_oxidase_C"/>
</dbReference>
<accession>A0A1B0APT8</accession>
<dbReference type="AlphaFoldDB" id="A0A1B0APT8"/>
<dbReference type="EMBL" id="JXJN01001579">
    <property type="status" value="NOT_ANNOTATED_CDS"/>
    <property type="molecule type" value="Genomic_DNA"/>
</dbReference>
<keyword evidence="4" id="KW-0274">FAD</keyword>
<dbReference type="InterPro" id="IPR012258">
    <property type="entry name" value="Acyl-CoA_oxidase"/>
</dbReference>
<dbReference type="PANTHER" id="PTHR10909:SF223">
    <property type="entry name" value="ACYL-COENZYME A OXIDASE"/>
    <property type="match status" value="1"/>
</dbReference>
<evidence type="ECO:0000313" key="11">
    <source>
        <dbReference type="Proteomes" id="UP000092460"/>
    </source>
</evidence>
<keyword evidence="3" id="KW-0285">Flavoprotein</keyword>
<dbReference type="Proteomes" id="UP000092460">
    <property type="component" value="Unassembled WGS sequence"/>
</dbReference>
<dbReference type="STRING" id="67801.A0A1B0APT8"/>
<comment type="similarity">
    <text evidence="2">Belongs to the acyl-CoA oxidase family.</text>
</comment>
<evidence type="ECO:0000256" key="3">
    <source>
        <dbReference type="ARBA" id="ARBA00022630"/>
    </source>
</evidence>
<evidence type="ECO:0000256" key="1">
    <source>
        <dbReference type="ARBA" id="ARBA00001974"/>
    </source>
</evidence>
<dbReference type="GO" id="GO:0016402">
    <property type="term" value="F:pristanoyl-CoA oxidase activity"/>
    <property type="evidence" value="ECO:0007669"/>
    <property type="project" value="TreeGrafter"/>
</dbReference>
<dbReference type="GO" id="GO:0071949">
    <property type="term" value="F:FAD binding"/>
    <property type="evidence" value="ECO:0007669"/>
    <property type="project" value="InterPro"/>
</dbReference>
<dbReference type="GO" id="GO:0033540">
    <property type="term" value="P:fatty acid beta-oxidation using acyl-CoA oxidase"/>
    <property type="evidence" value="ECO:0007669"/>
    <property type="project" value="TreeGrafter"/>
</dbReference>
<dbReference type="Pfam" id="PF22924">
    <property type="entry name" value="ACOX_C_alpha1"/>
    <property type="match status" value="1"/>
</dbReference>
<keyword evidence="6" id="KW-0560">Oxidoreductase</keyword>
<dbReference type="VEuPathDB" id="VectorBase:GPPI004211"/>
<evidence type="ECO:0000256" key="4">
    <source>
        <dbReference type="ARBA" id="ARBA00022827"/>
    </source>
</evidence>
<dbReference type="InterPro" id="IPR055060">
    <property type="entry name" value="ACOX_C_alpha1"/>
</dbReference>
<dbReference type="Pfam" id="PF01756">
    <property type="entry name" value="ACOX"/>
    <property type="match status" value="1"/>
</dbReference>
<keyword evidence="7" id="KW-0443">Lipid metabolism</keyword>
<dbReference type="GO" id="GO:0055088">
    <property type="term" value="P:lipid homeostasis"/>
    <property type="evidence" value="ECO:0007669"/>
    <property type="project" value="TreeGrafter"/>
</dbReference>
<organism evidence="10 11">
    <name type="scientific">Glossina palpalis gambiensis</name>
    <dbReference type="NCBI Taxonomy" id="67801"/>
    <lineage>
        <taxon>Eukaryota</taxon>
        <taxon>Metazoa</taxon>
        <taxon>Ecdysozoa</taxon>
        <taxon>Arthropoda</taxon>
        <taxon>Hexapoda</taxon>
        <taxon>Insecta</taxon>
        <taxon>Pterygota</taxon>
        <taxon>Neoptera</taxon>
        <taxon>Endopterygota</taxon>
        <taxon>Diptera</taxon>
        <taxon>Brachycera</taxon>
        <taxon>Muscomorpha</taxon>
        <taxon>Hippoboscoidea</taxon>
        <taxon>Glossinidae</taxon>
        <taxon>Glossina</taxon>
    </lineage>
</organism>
<sequence length="220" mass="24998">MITWTARDAIQEAREACGGHGYLKASKLGDLRNDHDSITIRCYEWLMCYLLETTSNHINHGMQNGLNRFDARNNAQVYGAGEVSLVYAEYFCITCFIEAFKQPDITLEYSTILRLIFEVYSMLCLDKHMTTYYVGGVANSLKFADLIRMRLLSKCGELKDISVSVADALAPPDFALNSVIGKSDGLLYENLQNVFMINEGAFERPTWWKDIVITKFKSKL</sequence>
<comment type="cofactor">
    <cofactor evidence="1">
        <name>FAD</name>
        <dbReference type="ChEBI" id="CHEBI:57692"/>
    </cofactor>
</comment>
<dbReference type="Gene3D" id="1.20.140.10">
    <property type="entry name" value="Butyryl-CoA Dehydrogenase, subunit A, domain 3"/>
    <property type="match status" value="2"/>
</dbReference>
<evidence type="ECO:0000256" key="2">
    <source>
        <dbReference type="ARBA" id="ARBA00006288"/>
    </source>
</evidence>
<evidence type="ECO:0000256" key="7">
    <source>
        <dbReference type="ARBA" id="ARBA00023098"/>
    </source>
</evidence>
<dbReference type="FunFam" id="1.20.140.10:FF:000007">
    <property type="entry name" value="Acyl-coenzyme A oxidase"/>
    <property type="match status" value="1"/>
</dbReference>
<dbReference type="GO" id="GO:0005504">
    <property type="term" value="F:fatty acid binding"/>
    <property type="evidence" value="ECO:0007669"/>
    <property type="project" value="TreeGrafter"/>
</dbReference>
<keyword evidence="11" id="KW-1185">Reference proteome</keyword>
<reference evidence="11" key="1">
    <citation type="submission" date="2015-01" db="EMBL/GenBank/DDBJ databases">
        <authorList>
            <person name="Aksoy S."/>
            <person name="Warren W."/>
            <person name="Wilson R.K."/>
        </authorList>
    </citation>
    <scope>NUCLEOTIDE SEQUENCE [LARGE SCALE GENOMIC DNA]</scope>
    <source>
        <strain evidence="11">IAEA</strain>
    </source>
</reference>
<evidence type="ECO:0000259" key="9">
    <source>
        <dbReference type="Pfam" id="PF22924"/>
    </source>
</evidence>
<evidence type="ECO:0000256" key="5">
    <source>
        <dbReference type="ARBA" id="ARBA00022832"/>
    </source>
</evidence>
<dbReference type="EnsemblMetazoa" id="GPPI004211-RA">
    <property type="protein sequence ID" value="GPPI004211-PA"/>
    <property type="gene ID" value="GPPI004211"/>
</dbReference>
<reference evidence="10" key="2">
    <citation type="submission" date="2020-05" db="UniProtKB">
        <authorList>
            <consortium name="EnsemblMetazoa"/>
        </authorList>
    </citation>
    <scope>IDENTIFICATION</scope>
    <source>
        <strain evidence="10">IAEA</strain>
    </source>
</reference>
<keyword evidence="5" id="KW-0276">Fatty acid metabolism</keyword>
<dbReference type="PANTHER" id="PTHR10909">
    <property type="entry name" value="ELECTRON TRANSPORT OXIDOREDUCTASE"/>
    <property type="match status" value="1"/>
</dbReference>
<feature type="domain" description="Acyl-CoA oxidase C-terminal" evidence="8">
    <location>
        <begin position="40"/>
        <end position="212"/>
    </location>
</feature>
<evidence type="ECO:0000313" key="10">
    <source>
        <dbReference type="EnsemblMetazoa" id="GPPI004211-PA"/>
    </source>
</evidence>
<proteinExistence type="inferred from homology"/>
<evidence type="ECO:0000256" key="6">
    <source>
        <dbReference type="ARBA" id="ARBA00023002"/>
    </source>
</evidence>
<feature type="domain" description="Acyl-CoA oxidase C-alpha1" evidence="9">
    <location>
        <begin position="2"/>
        <end position="36"/>
    </location>
</feature>